<evidence type="ECO:0000256" key="15">
    <source>
        <dbReference type="HAMAP-Rule" id="MF_01398"/>
    </source>
</evidence>
<evidence type="ECO:0000256" key="13">
    <source>
        <dbReference type="ARBA" id="ARBA00025614"/>
    </source>
</evidence>
<keyword evidence="10 15" id="KW-0472">Membrane</keyword>
<dbReference type="InterPro" id="IPR050059">
    <property type="entry name" value="ATP_synthase_B_chain"/>
</dbReference>
<evidence type="ECO:0000256" key="10">
    <source>
        <dbReference type="ARBA" id="ARBA00023136"/>
    </source>
</evidence>
<evidence type="ECO:0000313" key="18">
    <source>
        <dbReference type="EMBL" id="PTL86150.1"/>
    </source>
</evidence>
<keyword evidence="17" id="KW-0175">Coiled coil</keyword>
<dbReference type="Pfam" id="PF00430">
    <property type="entry name" value="ATP-synt_B"/>
    <property type="match status" value="1"/>
</dbReference>
<evidence type="ECO:0000256" key="14">
    <source>
        <dbReference type="ARBA" id="ARBA00025830"/>
    </source>
</evidence>
<keyword evidence="7 15" id="KW-0375">Hydrogen ion transport</keyword>
<evidence type="ECO:0000256" key="2">
    <source>
        <dbReference type="ARBA" id="ARBA00005513"/>
    </source>
</evidence>
<evidence type="ECO:0000256" key="6">
    <source>
        <dbReference type="ARBA" id="ARBA00022692"/>
    </source>
</evidence>
<keyword evidence="11 15" id="KW-0066">ATP synthesis</keyword>
<dbReference type="GO" id="GO:0046961">
    <property type="term" value="F:proton-transporting ATPase activity, rotational mechanism"/>
    <property type="evidence" value="ECO:0007669"/>
    <property type="project" value="TreeGrafter"/>
</dbReference>
<feature type="coiled-coil region" evidence="17">
    <location>
        <begin position="95"/>
        <end position="122"/>
    </location>
</feature>
<evidence type="ECO:0000256" key="9">
    <source>
        <dbReference type="ARBA" id="ARBA00023065"/>
    </source>
</evidence>
<evidence type="ECO:0000256" key="11">
    <source>
        <dbReference type="ARBA" id="ARBA00023310"/>
    </source>
</evidence>
<keyword evidence="5 15" id="KW-0138">CF(0)</keyword>
<evidence type="ECO:0000256" key="4">
    <source>
        <dbReference type="ARBA" id="ARBA00022475"/>
    </source>
</evidence>
<evidence type="ECO:0000313" key="19">
    <source>
        <dbReference type="Proteomes" id="UP000240811"/>
    </source>
</evidence>
<accession>A0A2T4VWN1</accession>
<dbReference type="Proteomes" id="UP000240811">
    <property type="component" value="Unassembled WGS sequence"/>
</dbReference>
<evidence type="ECO:0000256" key="1">
    <source>
        <dbReference type="ARBA" id="ARBA00004377"/>
    </source>
</evidence>
<dbReference type="GO" id="GO:0005886">
    <property type="term" value="C:plasma membrane"/>
    <property type="evidence" value="ECO:0007669"/>
    <property type="project" value="UniProtKB-SubCell"/>
</dbReference>
<feature type="transmembrane region" description="Helical" evidence="15">
    <location>
        <begin position="51"/>
        <end position="70"/>
    </location>
</feature>
<dbReference type="CDD" id="cd06503">
    <property type="entry name" value="ATP-synt_Fo_b"/>
    <property type="match status" value="1"/>
</dbReference>
<evidence type="ECO:0000256" key="5">
    <source>
        <dbReference type="ARBA" id="ARBA00022547"/>
    </source>
</evidence>
<evidence type="ECO:0000256" key="8">
    <source>
        <dbReference type="ARBA" id="ARBA00022989"/>
    </source>
</evidence>
<comment type="similarity">
    <text evidence="2 15 16">Belongs to the ATPase B chain family.</text>
</comment>
<keyword evidence="6 15" id="KW-0812">Transmembrane</keyword>
<gene>
    <name evidence="15" type="primary">atpF</name>
    <name evidence="18" type="ORF">C4617_05130</name>
</gene>
<dbReference type="EMBL" id="PSQJ01000007">
    <property type="protein sequence ID" value="PTL86150.1"/>
    <property type="molecule type" value="Genomic_DNA"/>
</dbReference>
<dbReference type="HAMAP" id="MF_01398">
    <property type="entry name" value="ATP_synth_b_bprime"/>
    <property type="match status" value="1"/>
</dbReference>
<comment type="subcellular location">
    <subcellularLocation>
        <location evidence="1">Cell inner membrane</location>
        <topology evidence="1">Single-pass membrane protein</topology>
    </subcellularLocation>
    <subcellularLocation>
        <location evidence="15">Cell membrane</location>
        <topology evidence="15">Single-pass membrane protein</topology>
    </subcellularLocation>
</comment>
<proteinExistence type="inferred from homology"/>
<dbReference type="GO" id="GO:0045259">
    <property type="term" value="C:proton-transporting ATP synthase complex"/>
    <property type="evidence" value="ECO:0007669"/>
    <property type="project" value="UniProtKB-KW"/>
</dbReference>
<comment type="caution">
    <text evidence="18">The sequence shown here is derived from an EMBL/GenBank/DDBJ whole genome shotgun (WGS) entry which is preliminary data.</text>
</comment>
<keyword evidence="3 15" id="KW-0813">Transport</keyword>
<evidence type="ECO:0000256" key="16">
    <source>
        <dbReference type="RuleBase" id="RU003848"/>
    </source>
</evidence>
<name>A0A2T4VWN1_9HYPH</name>
<dbReference type="GO" id="GO:0046933">
    <property type="term" value="F:proton-transporting ATP synthase activity, rotational mechanism"/>
    <property type="evidence" value="ECO:0007669"/>
    <property type="project" value="UniProtKB-UniRule"/>
</dbReference>
<comment type="subunit">
    <text evidence="14 15">F-type ATPases have 2 components, F(1) - the catalytic core - and F(0) - the membrane proton channel. F(1) has five subunits: alpha(3), beta(3), gamma(1), delta(1), epsilon(1). F(0) has three main subunits: a(1), b(2) and c(10-14). The alpha and beta chains form an alternating ring which encloses part of the gamma chain. F(1) is attached to F(0) by a central stalk formed by the gamma and epsilon chains, while a peripheral stalk is formed by the delta and b chains.</text>
</comment>
<keyword evidence="4 15" id="KW-1003">Cell membrane</keyword>
<dbReference type="PANTHER" id="PTHR33445:SF1">
    <property type="entry name" value="ATP SYNTHASE SUBUNIT B"/>
    <property type="match status" value="1"/>
</dbReference>
<evidence type="ECO:0000256" key="17">
    <source>
        <dbReference type="SAM" id="Coils"/>
    </source>
</evidence>
<keyword evidence="8 15" id="KW-1133">Transmembrane helix</keyword>
<sequence>MVDSASKGYVKSLAKDDKAVENSIIRSEYIAESNVSGKFPPFDTSTFVSQFFWLVVIFAIFHWIVHRFVLPRIDLVIKLRRNQILHDCDEVNNIKKQIDSLVASYENELDAARKNAQAMIDKAVDSSIKKINFATKEAEIDYLQKLSDSQKKINDMQEEALKEISSASCVVVKELVRRMVGTSVSNDKLQSMAKTIQ</sequence>
<evidence type="ECO:0000256" key="3">
    <source>
        <dbReference type="ARBA" id="ARBA00022448"/>
    </source>
</evidence>
<reference evidence="19" key="1">
    <citation type="submission" date="2018-02" db="EMBL/GenBank/DDBJ databases">
        <title>Genome sequence of Candidatus Liberibacter europaeus.</title>
        <authorList>
            <person name="Frampton R.A."/>
            <person name="Thompson S.M."/>
            <person name="David C."/>
            <person name="Addison S.M."/>
            <person name="Smith G.R."/>
        </authorList>
    </citation>
    <scope>NUCLEOTIDE SEQUENCE [LARGE SCALE GENOMIC DNA]</scope>
</reference>
<dbReference type="AlphaFoldDB" id="A0A2T4VWN1"/>
<dbReference type="InterPro" id="IPR002146">
    <property type="entry name" value="ATP_synth_b/b'su_bac/chlpt"/>
</dbReference>
<comment type="function">
    <text evidence="13">Component of the F(0) channel, it forms part of the peripheral stalk, linking F(1) to F(0). The b'-subunit is a diverged and duplicated form of b found in plants and photosynthetic bacteria.</text>
</comment>
<evidence type="ECO:0000256" key="12">
    <source>
        <dbReference type="ARBA" id="ARBA00025198"/>
    </source>
</evidence>
<comment type="function">
    <text evidence="12 15">F(1)F(0) ATP synthase produces ATP from ADP in the presence of a proton or sodium gradient. F-type ATPases consist of two structural domains, F(1) containing the extramembraneous catalytic core and F(0) containing the membrane proton channel, linked together by a central stalk and a peripheral stalk. During catalysis, ATP synthesis in the catalytic domain of F(1) is coupled via a rotary mechanism of the central stalk subunits to proton translocation.</text>
</comment>
<keyword evidence="9 15" id="KW-0406">Ion transport</keyword>
<dbReference type="PANTHER" id="PTHR33445">
    <property type="entry name" value="ATP SYNTHASE SUBUNIT B', CHLOROPLASTIC"/>
    <property type="match status" value="1"/>
</dbReference>
<protein>
    <recommendedName>
        <fullName evidence="15">ATP synthase subunit b</fullName>
    </recommendedName>
    <alternativeName>
        <fullName evidence="15">ATP synthase F(0) sector subunit b</fullName>
    </alternativeName>
    <alternativeName>
        <fullName evidence="15">ATPase subunit I</fullName>
    </alternativeName>
    <alternativeName>
        <fullName evidence="15">F-type ATPase subunit b</fullName>
        <shortName evidence="15">F-ATPase subunit b</shortName>
    </alternativeName>
</protein>
<evidence type="ECO:0000256" key="7">
    <source>
        <dbReference type="ARBA" id="ARBA00022781"/>
    </source>
</evidence>
<organism evidence="18 19">
    <name type="scientific">Candidatus Liberibacter europaeus</name>
    <dbReference type="NCBI Taxonomy" id="744859"/>
    <lineage>
        <taxon>Bacteria</taxon>
        <taxon>Pseudomonadati</taxon>
        <taxon>Pseudomonadota</taxon>
        <taxon>Alphaproteobacteria</taxon>
        <taxon>Hyphomicrobiales</taxon>
        <taxon>Rhizobiaceae</taxon>
        <taxon>Liberibacter</taxon>
    </lineage>
</organism>